<name>A0A077AYA2_9PROT</name>
<dbReference type="Proteomes" id="UP000028926">
    <property type="component" value="Chromosome"/>
</dbReference>
<feature type="transmembrane region" description="Helical" evidence="9">
    <location>
        <begin position="155"/>
        <end position="175"/>
    </location>
</feature>
<evidence type="ECO:0000313" key="10">
    <source>
        <dbReference type="EMBL" id="AIK96964.1"/>
    </source>
</evidence>
<gene>
    <name evidence="10" type="ORF">ID47_09845</name>
</gene>
<accession>A0A077AYA2</accession>
<evidence type="ECO:0000256" key="1">
    <source>
        <dbReference type="ARBA" id="ARBA00004651"/>
    </source>
</evidence>
<keyword evidence="6 9" id="KW-1133">Transmembrane helix</keyword>
<dbReference type="EMBL" id="CP008941">
    <property type="protein sequence ID" value="AIK96964.1"/>
    <property type="molecule type" value="Genomic_DNA"/>
</dbReference>
<keyword evidence="11" id="KW-1185">Reference proteome</keyword>
<evidence type="ECO:0000256" key="4">
    <source>
        <dbReference type="ARBA" id="ARBA00022475"/>
    </source>
</evidence>
<keyword evidence="3 8" id="KW-0813">Transport</keyword>
<keyword evidence="7 9" id="KW-0472">Membrane</keyword>
<organism evidence="10 11">
    <name type="scientific">Candidatus Odyssella acanthamoebae</name>
    <dbReference type="NCBI Taxonomy" id="91604"/>
    <lineage>
        <taxon>Bacteria</taxon>
        <taxon>Pseudomonadati</taxon>
        <taxon>Pseudomonadota</taxon>
        <taxon>Alphaproteobacteria</taxon>
        <taxon>Holosporales</taxon>
        <taxon>Candidatus Paracaedibacteraceae</taxon>
        <taxon>Candidatus Odyssella</taxon>
    </lineage>
</organism>
<comment type="subcellular location">
    <subcellularLocation>
        <location evidence="1">Cell membrane</location>
        <topology evidence="1">Multi-pass membrane protein</topology>
    </subcellularLocation>
</comment>
<evidence type="ECO:0000256" key="3">
    <source>
        <dbReference type="ARBA" id="ARBA00022448"/>
    </source>
</evidence>
<dbReference type="eggNOG" id="COG0580">
    <property type="taxonomic scope" value="Bacteria"/>
</dbReference>
<dbReference type="Gene3D" id="1.20.1080.10">
    <property type="entry name" value="Glycerol uptake facilitator protein"/>
    <property type="match status" value="1"/>
</dbReference>
<dbReference type="InterPro" id="IPR022357">
    <property type="entry name" value="MIP_CS"/>
</dbReference>
<dbReference type="PROSITE" id="PS00221">
    <property type="entry name" value="MIP"/>
    <property type="match status" value="1"/>
</dbReference>
<feature type="transmembrane region" description="Helical" evidence="9">
    <location>
        <begin position="195"/>
        <end position="213"/>
    </location>
</feature>
<feature type="transmembrane region" description="Helical" evidence="9">
    <location>
        <begin position="27"/>
        <end position="45"/>
    </location>
</feature>
<dbReference type="PANTHER" id="PTHR19139">
    <property type="entry name" value="AQUAPORIN TRANSPORTER"/>
    <property type="match status" value="1"/>
</dbReference>
<evidence type="ECO:0000256" key="8">
    <source>
        <dbReference type="RuleBase" id="RU000477"/>
    </source>
</evidence>
<keyword evidence="5 8" id="KW-0812">Transmembrane</keyword>
<protein>
    <recommendedName>
        <fullName evidence="12">Porin</fullName>
    </recommendedName>
</protein>
<evidence type="ECO:0000256" key="5">
    <source>
        <dbReference type="ARBA" id="ARBA00022692"/>
    </source>
</evidence>
<feature type="transmembrane region" description="Helical" evidence="9">
    <location>
        <begin position="72"/>
        <end position="94"/>
    </location>
</feature>
<comment type="similarity">
    <text evidence="2 8">Belongs to the MIP/aquaporin (TC 1.A.8) family.</text>
</comment>
<dbReference type="HOGENOM" id="CLU_020019_3_2_5"/>
<dbReference type="PRINTS" id="PR00783">
    <property type="entry name" value="MINTRINSICP"/>
</dbReference>
<evidence type="ECO:0000256" key="6">
    <source>
        <dbReference type="ARBA" id="ARBA00022989"/>
    </source>
</evidence>
<evidence type="ECO:0000256" key="2">
    <source>
        <dbReference type="ARBA" id="ARBA00006175"/>
    </source>
</evidence>
<dbReference type="STRING" id="91604.ID47_09845"/>
<dbReference type="PANTHER" id="PTHR19139:SF199">
    <property type="entry name" value="MIP17260P"/>
    <property type="match status" value="1"/>
</dbReference>
<proteinExistence type="inferred from homology"/>
<dbReference type="InterPro" id="IPR023271">
    <property type="entry name" value="Aquaporin-like"/>
</dbReference>
<dbReference type="KEGG" id="paca:ID47_09845"/>
<evidence type="ECO:0008006" key="12">
    <source>
        <dbReference type="Google" id="ProtNLM"/>
    </source>
</evidence>
<reference evidence="10 11" key="1">
    <citation type="submission" date="2014-07" db="EMBL/GenBank/DDBJ databases">
        <title>Comparative genomic insights into amoeba endosymbionts belonging to the families of Holosporaceae and Candidatus Midichloriaceae within Rickettsiales.</title>
        <authorList>
            <person name="Wang Z."/>
            <person name="Wu M."/>
        </authorList>
    </citation>
    <scope>NUCLEOTIDE SEQUENCE [LARGE SCALE GENOMIC DNA]</scope>
    <source>
        <strain evidence="10">PRA3</strain>
    </source>
</reference>
<dbReference type="GO" id="GO:0015250">
    <property type="term" value="F:water channel activity"/>
    <property type="evidence" value="ECO:0007669"/>
    <property type="project" value="TreeGrafter"/>
</dbReference>
<keyword evidence="4" id="KW-1003">Cell membrane</keyword>
<dbReference type="AlphaFoldDB" id="A0A077AYA2"/>
<dbReference type="SUPFAM" id="SSF81338">
    <property type="entry name" value="Aquaporin-like"/>
    <property type="match status" value="1"/>
</dbReference>
<dbReference type="Pfam" id="PF00230">
    <property type="entry name" value="MIP"/>
    <property type="match status" value="1"/>
</dbReference>
<dbReference type="GO" id="GO:0005886">
    <property type="term" value="C:plasma membrane"/>
    <property type="evidence" value="ECO:0007669"/>
    <property type="project" value="UniProtKB-SubCell"/>
</dbReference>
<dbReference type="InterPro" id="IPR034294">
    <property type="entry name" value="Aquaporin_transptr"/>
</dbReference>
<dbReference type="InterPro" id="IPR000425">
    <property type="entry name" value="MIP"/>
</dbReference>
<evidence type="ECO:0000313" key="11">
    <source>
        <dbReference type="Proteomes" id="UP000028926"/>
    </source>
</evidence>
<sequence length="226" mass="23662">MSEFLGTGILVLMGVGSAVIADGSIGALGIGLAFGLTLMFLVYAIGPKSGCHINPAVTLTMLFTGHIKLVDAFLYMVMQLLGGIAGAYIVYLIATGKADFNMVVGFASNGFANHSPGGYSMEAVMLTEFLMTSILLMAIVSTVRPGFPLGSSGLVIGLVLAAIHLVSVPISNTSVNFARSLGTAVIEKGWAMEQLWVFAVAQAAAAIFVGAMYRGYRYCSYKMHAI</sequence>
<evidence type="ECO:0000256" key="9">
    <source>
        <dbReference type="SAM" id="Phobius"/>
    </source>
</evidence>
<evidence type="ECO:0000256" key="7">
    <source>
        <dbReference type="ARBA" id="ARBA00023136"/>
    </source>
</evidence>